<protein>
    <submittedName>
        <fullName evidence="1">Uncharacterized protein</fullName>
    </submittedName>
</protein>
<reference evidence="1" key="1">
    <citation type="submission" date="2021-01" db="EMBL/GenBank/DDBJ databases">
        <title>Whole genome shotgun sequence of Demequina activiva NBRC 110675.</title>
        <authorList>
            <person name="Komaki H."/>
            <person name="Tamura T."/>
        </authorList>
    </citation>
    <scope>NUCLEOTIDE SEQUENCE</scope>
    <source>
        <strain evidence="1">NBRC 110675</strain>
    </source>
</reference>
<dbReference type="Proteomes" id="UP000652354">
    <property type="component" value="Unassembled WGS sequence"/>
</dbReference>
<keyword evidence="2" id="KW-1185">Reference proteome</keyword>
<gene>
    <name evidence="1" type="ORF">Dac01nite_22690</name>
</gene>
<name>A0A919Q5F9_9MICO</name>
<dbReference type="EMBL" id="BONR01000006">
    <property type="protein sequence ID" value="GIG55517.1"/>
    <property type="molecule type" value="Genomic_DNA"/>
</dbReference>
<accession>A0A919Q5F9</accession>
<proteinExistence type="predicted"/>
<evidence type="ECO:0000313" key="2">
    <source>
        <dbReference type="Proteomes" id="UP000652354"/>
    </source>
</evidence>
<dbReference type="RefSeq" id="WP_203657095.1">
    <property type="nucleotide sequence ID" value="NZ_BONR01000006.1"/>
</dbReference>
<evidence type="ECO:0000313" key="1">
    <source>
        <dbReference type="EMBL" id="GIG55517.1"/>
    </source>
</evidence>
<sequence length="50" mass="5042">MVTISTSPDCGNAPKQVYGRDVLAATDALIAALCPPGLDSVTFLTPAAHA</sequence>
<organism evidence="1 2">
    <name type="scientific">Demequina activiva</name>
    <dbReference type="NCBI Taxonomy" id="1582364"/>
    <lineage>
        <taxon>Bacteria</taxon>
        <taxon>Bacillati</taxon>
        <taxon>Actinomycetota</taxon>
        <taxon>Actinomycetes</taxon>
        <taxon>Micrococcales</taxon>
        <taxon>Demequinaceae</taxon>
        <taxon>Demequina</taxon>
    </lineage>
</organism>
<dbReference type="AlphaFoldDB" id="A0A919Q5F9"/>
<comment type="caution">
    <text evidence="1">The sequence shown here is derived from an EMBL/GenBank/DDBJ whole genome shotgun (WGS) entry which is preliminary data.</text>
</comment>